<evidence type="ECO:0000313" key="3">
    <source>
        <dbReference type="EMBL" id="ONG53996.1"/>
    </source>
</evidence>
<reference evidence="3 4" key="1">
    <citation type="submission" date="2016-10" db="EMBL/GenBank/DDBJ databases">
        <title>Draft Genome sequence of Roseomonas sp. strain M3.</title>
        <authorList>
            <person name="Subhash Y."/>
            <person name="Lee S."/>
        </authorList>
    </citation>
    <scope>NUCLEOTIDE SEQUENCE [LARGE SCALE GENOMIC DNA]</scope>
    <source>
        <strain evidence="3 4">M3</strain>
    </source>
</reference>
<name>A0A1V2H2K7_9PROT</name>
<proteinExistence type="predicted"/>
<dbReference type="Proteomes" id="UP000188879">
    <property type="component" value="Unassembled WGS sequence"/>
</dbReference>
<feature type="region of interest" description="Disordered" evidence="1">
    <location>
        <begin position="1"/>
        <end position="31"/>
    </location>
</feature>
<protein>
    <recommendedName>
        <fullName evidence="2">Antitoxin-like ribbon-helix-helix domain-containing protein</fullName>
    </recommendedName>
</protein>
<dbReference type="InterPro" id="IPR046765">
    <property type="entry name" value="Antitox_RHH"/>
</dbReference>
<evidence type="ECO:0000259" key="2">
    <source>
        <dbReference type="Pfam" id="PF20605"/>
    </source>
</evidence>
<comment type="caution">
    <text evidence="3">The sequence shown here is derived from an EMBL/GenBank/DDBJ whole genome shotgun (WGS) entry which is preliminary data.</text>
</comment>
<dbReference type="EMBL" id="MLCO01000090">
    <property type="protein sequence ID" value="ONG53996.1"/>
    <property type="molecule type" value="Genomic_DNA"/>
</dbReference>
<organism evidence="3 4">
    <name type="scientific">Teichococcus deserti</name>
    <dbReference type="NCBI Taxonomy" id="1817963"/>
    <lineage>
        <taxon>Bacteria</taxon>
        <taxon>Pseudomonadati</taxon>
        <taxon>Pseudomonadota</taxon>
        <taxon>Alphaproteobacteria</taxon>
        <taxon>Acetobacterales</taxon>
        <taxon>Roseomonadaceae</taxon>
        <taxon>Roseomonas</taxon>
    </lineage>
</organism>
<evidence type="ECO:0000256" key="1">
    <source>
        <dbReference type="SAM" id="MobiDB-lite"/>
    </source>
</evidence>
<dbReference type="RefSeq" id="WP_076957404.1">
    <property type="nucleotide sequence ID" value="NZ_MLCO01000090.1"/>
</dbReference>
<dbReference type="Pfam" id="PF20605">
    <property type="entry name" value="Antitox_RHH"/>
    <property type="match status" value="1"/>
</dbReference>
<feature type="domain" description="Antitoxin-like ribbon-helix-helix" evidence="2">
    <location>
        <begin position="34"/>
        <end position="82"/>
    </location>
</feature>
<keyword evidence="4" id="KW-1185">Reference proteome</keyword>
<evidence type="ECO:0000313" key="4">
    <source>
        <dbReference type="Proteomes" id="UP000188879"/>
    </source>
</evidence>
<dbReference type="AlphaFoldDB" id="A0A1V2H2K7"/>
<sequence length="88" mass="9839">MALRTRPKLNSLPRRPAGDDQPEAVAKSAVPASRLGKKQVAFFVDGDTKRQLDRLAFDEEKSLQQVMNEALNLLFQSRGMARVADQQD</sequence>
<accession>A0A1V2H2K7</accession>
<gene>
    <name evidence="3" type="ORF">BKE38_11005</name>
</gene>